<accession>A0ABR4KFS1</accession>
<dbReference type="Pfam" id="PF00348">
    <property type="entry name" value="polyprenyl_synt"/>
    <property type="match status" value="1"/>
</dbReference>
<feature type="compositionally biased region" description="Low complexity" evidence="10">
    <location>
        <begin position="306"/>
        <end position="349"/>
    </location>
</feature>
<comment type="similarity">
    <text evidence="9">In the N-terminal section; belongs to the terpene synthase family.</text>
</comment>
<dbReference type="InterPro" id="IPR000092">
    <property type="entry name" value="Polyprenyl_synt"/>
</dbReference>
<keyword evidence="3" id="KW-0479">Metal-binding</keyword>
<dbReference type="SUPFAM" id="SSF52317">
    <property type="entry name" value="Class I glutamine amidotransferase-like"/>
    <property type="match status" value="1"/>
</dbReference>
<evidence type="ECO:0000256" key="3">
    <source>
        <dbReference type="ARBA" id="ARBA00022723"/>
    </source>
</evidence>
<evidence type="ECO:0000256" key="7">
    <source>
        <dbReference type="ARBA" id="ARBA00023268"/>
    </source>
</evidence>
<dbReference type="EMBL" id="JBFXLU010000031">
    <property type="protein sequence ID" value="KAL2851125.1"/>
    <property type="molecule type" value="Genomic_DNA"/>
</dbReference>
<evidence type="ECO:0000313" key="11">
    <source>
        <dbReference type="EMBL" id="KAL2851125.1"/>
    </source>
</evidence>
<dbReference type="Gene3D" id="1.10.600.10">
    <property type="entry name" value="Farnesyl Diphosphate Synthase"/>
    <property type="match status" value="2"/>
</dbReference>
<evidence type="ECO:0000256" key="6">
    <source>
        <dbReference type="ARBA" id="ARBA00023239"/>
    </source>
</evidence>
<evidence type="ECO:0000313" key="12">
    <source>
        <dbReference type="Proteomes" id="UP001610446"/>
    </source>
</evidence>
<feature type="compositionally biased region" description="Low complexity" evidence="10">
    <location>
        <begin position="1"/>
        <end position="12"/>
    </location>
</feature>
<comment type="caution">
    <text evidence="11">The sequence shown here is derived from an EMBL/GenBank/DDBJ whole genome shotgun (WGS) entry which is preliminary data.</text>
</comment>
<dbReference type="InterPro" id="IPR008949">
    <property type="entry name" value="Isoprenoid_synthase_dom_sf"/>
</dbReference>
<evidence type="ECO:0000256" key="5">
    <source>
        <dbReference type="ARBA" id="ARBA00023229"/>
    </source>
</evidence>
<evidence type="ECO:0000256" key="2">
    <source>
        <dbReference type="ARBA" id="ARBA00022679"/>
    </source>
</evidence>
<feature type="region of interest" description="Disordered" evidence="10">
    <location>
        <begin position="1"/>
        <end position="25"/>
    </location>
</feature>
<reference evidence="11 12" key="1">
    <citation type="submission" date="2024-07" db="EMBL/GenBank/DDBJ databases">
        <title>Section-level genome sequencing and comparative genomics of Aspergillus sections Usti and Cavernicolus.</title>
        <authorList>
            <consortium name="Lawrence Berkeley National Laboratory"/>
            <person name="Nybo J.L."/>
            <person name="Vesth T.C."/>
            <person name="Theobald S."/>
            <person name="Frisvad J.C."/>
            <person name="Larsen T.O."/>
            <person name="Kjaerboelling I."/>
            <person name="Rothschild-Mancinelli K."/>
            <person name="Lyhne E.K."/>
            <person name="Kogle M.E."/>
            <person name="Barry K."/>
            <person name="Clum A."/>
            <person name="Na H."/>
            <person name="Ledsgaard L."/>
            <person name="Lin J."/>
            <person name="Lipzen A."/>
            <person name="Kuo A."/>
            <person name="Riley R."/>
            <person name="Mondo S."/>
            <person name="Labutti K."/>
            <person name="Haridas S."/>
            <person name="Pangalinan J."/>
            <person name="Salamov A.A."/>
            <person name="Simmons B.A."/>
            <person name="Magnuson J.K."/>
            <person name="Chen J."/>
            <person name="Drula E."/>
            <person name="Henrissat B."/>
            <person name="Wiebenga A."/>
            <person name="Lubbers R.J."/>
            <person name="Gomes A.C."/>
            <person name="Makela M.R."/>
            <person name="Stajich J."/>
            <person name="Grigoriev I.V."/>
            <person name="Mortensen U.H."/>
            <person name="De Vries R.P."/>
            <person name="Baker S.E."/>
            <person name="Andersen M.R."/>
        </authorList>
    </citation>
    <scope>NUCLEOTIDE SEQUENCE [LARGE SCALE GENOMIC DNA]</scope>
    <source>
        <strain evidence="11 12">CBS 123904</strain>
    </source>
</reference>
<protein>
    <submittedName>
        <fullName evidence="11">Isoprenoid synthase domain-containing protein</fullName>
    </submittedName>
</protein>
<evidence type="ECO:0000256" key="8">
    <source>
        <dbReference type="ARBA" id="ARBA00038363"/>
    </source>
</evidence>
<comment type="pathway">
    <text evidence="1">Secondary metabolite biosynthesis; terpenoid biosynthesis.</text>
</comment>
<dbReference type="Pfam" id="PF17124">
    <property type="entry name" value="ThiJ_like"/>
    <property type="match status" value="1"/>
</dbReference>
<keyword evidence="6" id="KW-0456">Lyase</keyword>
<dbReference type="PANTHER" id="PTHR12001:SF72">
    <property type="entry name" value="THIJ_PFPI FAMILY PROTEIN (AFU_ORTHOLOGUE AFUA_3G01210)-RELATED"/>
    <property type="match status" value="1"/>
</dbReference>
<keyword evidence="5" id="KW-0414">Isoprene biosynthesis</keyword>
<keyword evidence="2" id="KW-0808">Transferase</keyword>
<dbReference type="PANTHER" id="PTHR12001">
    <property type="entry name" value="GERANYLGERANYL PYROPHOSPHATE SYNTHASE"/>
    <property type="match status" value="1"/>
</dbReference>
<dbReference type="InterPro" id="IPR032633">
    <property type="entry name" value="ThiJ-like"/>
</dbReference>
<dbReference type="Pfam" id="PF19086">
    <property type="entry name" value="Terpene_syn_C_2"/>
    <property type="match status" value="1"/>
</dbReference>
<dbReference type="InterPro" id="IPR029062">
    <property type="entry name" value="Class_I_gatase-like"/>
</dbReference>
<gene>
    <name evidence="11" type="ORF">BJY01DRAFT_232955</name>
</gene>
<sequence length="857" mass="95882">MTQPQSQSQSQSYVHADETSSQVSRSAPDIAGFCTGYELRRHRTENRANEGSRACRADWEKYIGPIERWGSCNPWEGHFGAVVLPFCRPERLAVICYIFEYTDNIALDDTEYRTVRSILGTKQIQSKMLLELLAIDAPCAEVVITSWKEMIATTAKQDKTRGFDTLEEYVDYRIIDTGAPFVDMLMRFGMGILLSPEEQERITPVVKPCYAALGLANDYFSFDIEWEEFQREEDKTAMTNARRVREVTNGYEQEEGRDNLKLQEYLRAQGHQVPGNVAWSLRCPRYHPELCEKAARLLDATPIAKTSTQTQVSSSPQQSTSSPSPRKASARPSSTASTSGSSSPTTASTRLDDIEDSSPLRRGRPATHTVFGVGQTINSANYLLVDVMEQIRQLGDPHCLDIYLEEMRNLFVGQSFDLFWTRQGECPSEGEYLEMVRQKTGGLFRLLTRLMVQIAPVQRKDLDPLLSSLSNTLGEYFQIRDDYKNLTEEYTGQKGFCEDLDEGKYSFPLVHALTSQSKMETVQLCGILQESRTALARGEKLDVPMKETFLQHLRQAGSMAYTEEKMRELVEIITDTVVALESETGCSNWVVRLLIQRLRITIKMPSKKVLIILSDATSFPLKKPAGSDGSESKIVGQPTGFFLMELAKPLQKLLDAGHEITFASPKGQEPVPDPNSESLAAFAGNFYERRRENELLERMKRENGFSRPRTLASIGDDELATFAGVFIPGGHAPLSDLGDDRELGRILRFFHRENKPTAAICHGPYALLSTKQAGDGTFAYKGYRITSWSDAEEKVMETLLGGEVEKVESSLRNEGAEMVTGAGEKIGQTTLDRELLTGGNPMAAAQLGDRFVRMISV</sequence>
<keyword evidence="12" id="KW-1185">Reference proteome</keyword>
<dbReference type="Proteomes" id="UP001610446">
    <property type="component" value="Unassembled WGS sequence"/>
</dbReference>
<evidence type="ECO:0000256" key="9">
    <source>
        <dbReference type="ARBA" id="ARBA00038372"/>
    </source>
</evidence>
<evidence type="ECO:0000256" key="10">
    <source>
        <dbReference type="SAM" id="MobiDB-lite"/>
    </source>
</evidence>
<keyword evidence="7" id="KW-0511">Multifunctional enzyme</keyword>
<name>A0ABR4KFS1_9EURO</name>
<dbReference type="Gene3D" id="3.40.50.880">
    <property type="match status" value="1"/>
</dbReference>
<organism evidence="11 12">
    <name type="scientific">Aspergillus pseudoustus</name>
    <dbReference type="NCBI Taxonomy" id="1810923"/>
    <lineage>
        <taxon>Eukaryota</taxon>
        <taxon>Fungi</taxon>
        <taxon>Dikarya</taxon>
        <taxon>Ascomycota</taxon>
        <taxon>Pezizomycotina</taxon>
        <taxon>Eurotiomycetes</taxon>
        <taxon>Eurotiomycetidae</taxon>
        <taxon>Eurotiales</taxon>
        <taxon>Aspergillaceae</taxon>
        <taxon>Aspergillus</taxon>
        <taxon>Aspergillus subgen. Nidulantes</taxon>
    </lineage>
</organism>
<dbReference type="CDD" id="cd03141">
    <property type="entry name" value="GATase1_Hsp31_like"/>
    <property type="match status" value="1"/>
</dbReference>
<keyword evidence="4" id="KW-0460">Magnesium</keyword>
<comment type="similarity">
    <text evidence="8">In the C-terminal section; belongs to the FPP/GGPP synthase family.</text>
</comment>
<feature type="region of interest" description="Disordered" evidence="10">
    <location>
        <begin position="305"/>
        <end position="367"/>
    </location>
</feature>
<dbReference type="SFLD" id="SFLDS00005">
    <property type="entry name" value="Isoprenoid_Synthase_Type_I"/>
    <property type="match status" value="1"/>
</dbReference>
<dbReference type="PROSITE" id="PS00444">
    <property type="entry name" value="POLYPRENYL_SYNTHASE_2"/>
    <property type="match status" value="1"/>
</dbReference>
<dbReference type="InterPro" id="IPR033749">
    <property type="entry name" value="Polyprenyl_synt_CS"/>
</dbReference>
<evidence type="ECO:0000256" key="4">
    <source>
        <dbReference type="ARBA" id="ARBA00022842"/>
    </source>
</evidence>
<evidence type="ECO:0000256" key="1">
    <source>
        <dbReference type="ARBA" id="ARBA00004721"/>
    </source>
</evidence>
<dbReference type="SUPFAM" id="SSF48576">
    <property type="entry name" value="Terpenoid synthases"/>
    <property type="match status" value="2"/>
</dbReference>
<proteinExistence type="inferred from homology"/>